<gene>
    <name evidence="2" type="ORF">ACFR9S_08190</name>
</gene>
<dbReference type="RefSeq" id="WP_379731194.1">
    <property type="nucleotide sequence ID" value="NZ_JBHSWZ010000062.1"/>
</dbReference>
<proteinExistence type="predicted"/>
<accession>A0ABD6B5P5</accession>
<evidence type="ECO:0008006" key="4">
    <source>
        <dbReference type="Google" id="ProtNLM"/>
    </source>
</evidence>
<dbReference type="AlphaFoldDB" id="A0ABD6B5P5"/>
<evidence type="ECO:0000313" key="2">
    <source>
        <dbReference type="EMBL" id="MFD1526281.1"/>
    </source>
</evidence>
<evidence type="ECO:0000256" key="1">
    <source>
        <dbReference type="SAM" id="Phobius"/>
    </source>
</evidence>
<evidence type="ECO:0000313" key="3">
    <source>
        <dbReference type="Proteomes" id="UP001597111"/>
    </source>
</evidence>
<sequence length="167" mass="17622">MQRRAVAVVAALFLVVGGLSLGLVLTSEAPALDAAEDSVYQEGDEFTVGDRTYTVATVEASESSGGGHGGGGGVTYEAVIEWQNESGATQSTSVGQHGNVTLSGETFFAHFESGEEVVISSDFQTLREYNTATEQYHDHTNGLWGVGILSGVTVLFLFGMAYLPSRY</sequence>
<keyword evidence="1" id="KW-0472">Membrane</keyword>
<protein>
    <recommendedName>
        <fullName evidence="4">DUF3592 domain-containing protein</fullName>
    </recommendedName>
</protein>
<comment type="caution">
    <text evidence="2">The sequence shown here is derived from an EMBL/GenBank/DDBJ whole genome shotgun (WGS) entry which is preliminary data.</text>
</comment>
<dbReference type="EMBL" id="JBHUDH010000080">
    <property type="protein sequence ID" value="MFD1526281.1"/>
    <property type="molecule type" value="Genomic_DNA"/>
</dbReference>
<keyword evidence="1" id="KW-1133">Transmembrane helix</keyword>
<dbReference type="Proteomes" id="UP001597111">
    <property type="component" value="Unassembled WGS sequence"/>
</dbReference>
<keyword evidence="1" id="KW-0812">Transmembrane</keyword>
<keyword evidence="3" id="KW-1185">Reference proteome</keyword>
<feature type="transmembrane region" description="Helical" evidence="1">
    <location>
        <begin position="143"/>
        <end position="163"/>
    </location>
</feature>
<name>A0ABD6B5P5_9EURY</name>
<organism evidence="2 3">
    <name type="scientific">Halolamina salina</name>
    <dbReference type="NCBI Taxonomy" id="1220023"/>
    <lineage>
        <taxon>Archaea</taxon>
        <taxon>Methanobacteriati</taxon>
        <taxon>Methanobacteriota</taxon>
        <taxon>Stenosarchaea group</taxon>
        <taxon>Halobacteria</taxon>
        <taxon>Halobacteriales</taxon>
        <taxon>Haloferacaceae</taxon>
    </lineage>
</organism>
<reference evidence="2 3" key="1">
    <citation type="journal article" date="2019" name="Int. J. Syst. Evol. Microbiol.">
        <title>The Global Catalogue of Microorganisms (GCM) 10K type strain sequencing project: providing services to taxonomists for standard genome sequencing and annotation.</title>
        <authorList>
            <consortium name="The Broad Institute Genomics Platform"/>
            <consortium name="The Broad Institute Genome Sequencing Center for Infectious Disease"/>
            <person name="Wu L."/>
            <person name="Ma J."/>
        </authorList>
    </citation>
    <scope>NUCLEOTIDE SEQUENCE [LARGE SCALE GENOMIC DNA]</scope>
    <source>
        <strain evidence="2 3">CGMCC 1.12285</strain>
    </source>
</reference>